<keyword evidence="1" id="KW-0812">Transmembrane</keyword>
<keyword evidence="1" id="KW-0472">Membrane</keyword>
<dbReference type="RefSeq" id="WP_213335580.1">
    <property type="nucleotide sequence ID" value="NZ_JAUSVK010000001.1"/>
</dbReference>
<feature type="transmembrane region" description="Helical" evidence="1">
    <location>
        <begin position="42"/>
        <end position="61"/>
    </location>
</feature>
<sequence length="88" mass="9032">MRHRPGSVDSASTINVSAANAGFALGAFIVGTVAASRFGLGATPWVGAIMAGIGLLLTLWSGHLDKRQIRRGSILGSPRSIGSLTDRS</sequence>
<dbReference type="SUPFAM" id="SSF103473">
    <property type="entry name" value="MFS general substrate transporter"/>
    <property type="match status" value="1"/>
</dbReference>
<keyword evidence="3" id="KW-1185">Reference proteome</keyword>
<proteinExistence type="predicted"/>
<name>A0ABU0FHF8_9HYPH</name>
<evidence type="ECO:0000313" key="2">
    <source>
        <dbReference type="EMBL" id="MDQ0393510.1"/>
    </source>
</evidence>
<keyword evidence="1" id="KW-1133">Transmembrane helix</keyword>
<feature type="transmembrane region" description="Helical" evidence="1">
    <location>
        <begin position="12"/>
        <end position="36"/>
    </location>
</feature>
<reference evidence="2 3" key="1">
    <citation type="submission" date="2023-07" db="EMBL/GenBank/DDBJ databases">
        <title>Genomic Encyclopedia of Type Strains, Phase IV (KMG-IV): sequencing the most valuable type-strain genomes for metagenomic binning, comparative biology and taxonomic classification.</title>
        <authorList>
            <person name="Goeker M."/>
        </authorList>
    </citation>
    <scope>NUCLEOTIDE SEQUENCE [LARGE SCALE GENOMIC DNA]</scope>
    <source>
        <strain evidence="2 3">DSM 5896</strain>
    </source>
</reference>
<comment type="caution">
    <text evidence="2">The sequence shown here is derived from an EMBL/GenBank/DDBJ whole genome shotgun (WGS) entry which is preliminary data.</text>
</comment>
<dbReference type="InterPro" id="IPR036259">
    <property type="entry name" value="MFS_trans_sf"/>
</dbReference>
<organism evidence="2 3">
    <name type="scientific">Labrys monachus</name>
    <dbReference type="NCBI Taxonomy" id="217067"/>
    <lineage>
        <taxon>Bacteria</taxon>
        <taxon>Pseudomonadati</taxon>
        <taxon>Pseudomonadota</taxon>
        <taxon>Alphaproteobacteria</taxon>
        <taxon>Hyphomicrobiales</taxon>
        <taxon>Xanthobacteraceae</taxon>
        <taxon>Labrys</taxon>
    </lineage>
</organism>
<dbReference type="EMBL" id="JAUSVK010000001">
    <property type="protein sequence ID" value="MDQ0393510.1"/>
    <property type="molecule type" value="Genomic_DNA"/>
</dbReference>
<protein>
    <submittedName>
        <fullName evidence="2">MFS family arabinose efflux permease</fullName>
    </submittedName>
</protein>
<evidence type="ECO:0000256" key="1">
    <source>
        <dbReference type="SAM" id="Phobius"/>
    </source>
</evidence>
<gene>
    <name evidence="2" type="ORF">J3R73_003302</name>
</gene>
<dbReference type="Proteomes" id="UP001237448">
    <property type="component" value="Unassembled WGS sequence"/>
</dbReference>
<accession>A0ABU0FHF8</accession>
<evidence type="ECO:0000313" key="3">
    <source>
        <dbReference type="Proteomes" id="UP001237448"/>
    </source>
</evidence>